<accession>D8UM92</accession>
<evidence type="ECO:0000256" key="1">
    <source>
        <dbReference type="SAM" id="MobiDB-lite"/>
    </source>
</evidence>
<keyword evidence="3" id="KW-1185">Reference proteome</keyword>
<dbReference type="Proteomes" id="UP000001058">
    <property type="component" value="Unassembled WGS sequence"/>
</dbReference>
<organism evidence="3">
    <name type="scientific">Volvox carteri f. nagariensis</name>
    <dbReference type="NCBI Taxonomy" id="3068"/>
    <lineage>
        <taxon>Eukaryota</taxon>
        <taxon>Viridiplantae</taxon>
        <taxon>Chlorophyta</taxon>
        <taxon>core chlorophytes</taxon>
        <taxon>Chlorophyceae</taxon>
        <taxon>CS clade</taxon>
        <taxon>Chlamydomonadales</taxon>
        <taxon>Volvocaceae</taxon>
        <taxon>Volvox</taxon>
    </lineage>
</organism>
<dbReference type="OrthoDB" id="536822at2759"/>
<feature type="compositionally biased region" description="Low complexity" evidence="1">
    <location>
        <begin position="219"/>
        <end position="250"/>
    </location>
</feature>
<dbReference type="KEGG" id="vcn:VOLCADRAFT_101297"/>
<dbReference type="RefSeq" id="XP_002959778.1">
    <property type="nucleotide sequence ID" value="XM_002959732.1"/>
</dbReference>
<gene>
    <name evidence="2" type="ORF">VOLCADRAFT_101297</name>
</gene>
<reference evidence="2 3" key="1">
    <citation type="journal article" date="2010" name="Science">
        <title>Genomic analysis of organismal complexity in the multicellular green alga Volvox carteri.</title>
        <authorList>
            <person name="Prochnik S.E."/>
            <person name="Umen J."/>
            <person name="Nedelcu A.M."/>
            <person name="Hallmann A."/>
            <person name="Miller S.M."/>
            <person name="Nishii I."/>
            <person name="Ferris P."/>
            <person name="Kuo A."/>
            <person name="Mitros T."/>
            <person name="Fritz-Laylin L.K."/>
            <person name="Hellsten U."/>
            <person name="Chapman J."/>
            <person name="Simakov O."/>
            <person name="Rensing S.A."/>
            <person name="Terry A."/>
            <person name="Pangilinan J."/>
            <person name="Kapitonov V."/>
            <person name="Jurka J."/>
            <person name="Salamov A."/>
            <person name="Shapiro H."/>
            <person name="Schmutz J."/>
            <person name="Grimwood J."/>
            <person name="Lindquist E."/>
            <person name="Lucas S."/>
            <person name="Grigoriev I.V."/>
            <person name="Schmitt R."/>
            <person name="Kirk D."/>
            <person name="Rokhsar D.S."/>
        </authorList>
    </citation>
    <scope>NUCLEOTIDE SEQUENCE [LARGE SCALE GENOMIC DNA]</scope>
    <source>
        <strain evidence="3">f. Nagariensis / Eve</strain>
    </source>
</reference>
<feature type="compositionally biased region" description="Gly residues" evidence="1">
    <location>
        <begin position="251"/>
        <end position="265"/>
    </location>
</feature>
<dbReference type="InParanoid" id="D8UM92"/>
<protein>
    <submittedName>
        <fullName evidence="2">Uncharacterized protein</fullName>
    </submittedName>
</protein>
<proteinExistence type="predicted"/>
<dbReference type="GeneID" id="9614734"/>
<sequence>LSCITSYSFPFRAGIYTAVAAITVPDEDAGAVNAGDSRSDDNDALSEELYGGSAKGAPPSIAFMYDATEQYDGCTGSYPSGTLLLPGSASRRGPNRQSLRNNTSLCSGSGAGGGFGGAAAAAGAAGNAFLDSVLSDPAHRTVSNLAAGVDAVLGLMGRLEQQVHHRVSGQLSKLVSEGRRRVEELRQMLAGPAGMAQSPQQQQQQLLVLANDSVQQQTTIQKQPQAGQQTTQMMASAGQQSSTSASSRSGVSGGGGGGGGGGGSARAGQKAQAWPVLRDQAFENELAGTKVDVERVLADIQVFVSRQNMLLDSHRRQSEQSRLERGVLAAFWNAPEQLLCDVQALRDRLAALLNSQ</sequence>
<name>D8UM92_VOLCA</name>
<evidence type="ECO:0000313" key="3">
    <source>
        <dbReference type="Proteomes" id="UP000001058"/>
    </source>
</evidence>
<feature type="region of interest" description="Disordered" evidence="1">
    <location>
        <begin position="219"/>
        <end position="270"/>
    </location>
</feature>
<evidence type="ECO:0000313" key="2">
    <source>
        <dbReference type="EMBL" id="EFJ39157.1"/>
    </source>
</evidence>
<dbReference type="EMBL" id="GL378928">
    <property type="protein sequence ID" value="EFJ39157.1"/>
    <property type="molecule type" value="Genomic_DNA"/>
</dbReference>
<feature type="non-terminal residue" evidence="2">
    <location>
        <position position="1"/>
    </location>
</feature>
<dbReference type="AlphaFoldDB" id="D8UM92"/>